<sequence>MIKHYKRFCIISAYLISVHGSSASALFLTFLGPSFGFFLPQAIFLEQFFFTCNLFRMFYFHFFTYTGLSLMHTKFIGVLLNSINGTRWLTLQSNFSGGKT</sequence>
<name>A0A024GD87_9STRA</name>
<dbReference type="Proteomes" id="UP000053237">
    <property type="component" value="Unassembled WGS sequence"/>
</dbReference>
<evidence type="ECO:0000256" key="1">
    <source>
        <dbReference type="SAM" id="Phobius"/>
    </source>
</evidence>
<dbReference type="AlphaFoldDB" id="A0A024GD87"/>
<protein>
    <submittedName>
        <fullName evidence="2">Uncharacterized protein</fullName>
    </submittedName>
</protein>
<accession>A0A024GD87</accession>
<evidence type="ECO:0000313" key="3">
    <source>
        <dbReference type="Proteomes" id="UP000053237"/>
    </source>
</evidence>
<keyword evidence="1" id="KW-0812">Transmembrane</keyword>
<keyword evidence="1" id="KW-1133">Transmembrane helix</keyword>
<feature type="transmembrane region" description="Helical" evidence="1">
    <location>
        <begin position="62"/>
        <end position="83"/>
    </location>
</feature>
<dbReference type="InParanoid" id="A0A024GD87"/>
<keyword evidence="3" id="KW-1185">Reference proteome</keyword>
<gene>
    <name evidence="2" type="ORF">BN9_054620</name>
</gene>
<comment type="caution">
    <text evidence="2">The sequence shown here is derived from an EMBL/GenBank/DDBJ whole genome shotgun (WGS) entry which is preliminary data.</text>
</comment>
<proteinExistence type="predicted"/>
<dbReference type="EMBL" id="CAIX01000075">
    <property type="protein sequence ID" value="CCI44653.1"/>
    <property type="molecule type" value="Genomic_DNA"/>
</dbReference>
<evidence type="ECO:0000313" key="2">
    <source>
        <dbReference type="EMBL" id="CCI44653.1"/>
    </source>
</evidence>
<keyword evidence="1" id="KW-0472">Membrane</keyword>
<reference evidence="2 3" key="1">
    <citation type="submission" date="2012-05" db="EMBL/GenBank/DDBJ databases">
        <title>Recombination and specialization in a pathogen metapopulation.</title>
        <authorList>
            <person name="Gardiner A."/>
            <person name="Kemen E."/>
            <person name="Schultz-Larsen T."/>
            <person name="MacLean D."/>
            <person name="Van Oosterhout C."/>
            <person name="Jones J.D.G."/>
        </authorList>
    </citation>
    <scope>NUCLEOTIDE SEQUENCE [LARGE SCALE GENOMIC DNA]</scope>
    <source>
        <strain evidence="2 3">Ac Nc2</strain>
    </source>
</reference>
<organism evidence="2 3">
    <name type="scientific">Albugo candida</name>
    <dbReference type="NCBI Taxonomy" id="65357"/>
    <lineage>
        <taxon>Eukaryota</taxon>
        <taxon>Sar</taxon>
        <taxon>Stramenopiles</taxon>
        <taxon>Oomycota</taxon>
        <taxon>Peronosporomycetes</taxon>
        <taxon>Albuginales</taxon>
        <taxon>Albuginaceae</taxon>
        <taxon>Albugo</taxon>
    </lineage>
</organism>